<evidence type="ECO:0000259" key="1">
    <source>
        <dbReference type="Pfam" id="PF13401"/>
    </source>
</evidence>
<gene>
    <name evidence="2" type="ORF">FU658_05155</name>
</gene>
<dbReference type="GO" id="GO:0016887">
    <property type="term" value="F:ATP hydrolysis activity"/>
    <property type="evidence" value="ECO:0007669"/>
    <property type="project" value="InterPro"/>
</dbReference>
<dbReference type="AlphaFoldDB" id="A0A5C8KWV3"/>
<organism evidence="2 3">
    <name type="scientific">Alkalisalibacterium limincola</name>
    <dbReference type="NCBI Taxonomy" id="2699169"/>
    <lineage>
        <taxon>Bacteria</taxon>
        <taxon>Pseudomonadati</taxon>
        <taxon>Pseudomonadota</taxon>
        <taxon>Gammaproteobacteria</taxon>
        <taxon>Lysobacterales</taxon>
        <taxon>Lysobacteraceae</taxon>
        <taxon>Alkalisalibacterium</taxon>
    </lineage>
</organism>
<dbReference type="Proteomes" id="UP000321248">
    <property type="component" value="Unassembled WGS sequence"/>
</dbReference>
<dbReference type="GO" id="GO:0005524">
    <property type="term" value="F:ATP binding"/>
    <property type="evidence" value="ECO:0007669"/>
    <property type="project" value="UniProtKB-KW"/>
</dbReference>
<dbReference type="InterPro" id="IPR049945">
    <property type="entry name" value="AAA_22"/>
</dbReference>
<dbReference type="SUPFAM" id="SSF52540">
    <property type="entry name" value="P-loop containing nucleoside triphosphate hydrolases"/>
    <property type="match status" value="1"/>
</dbReference>
<reference evidence="2 3" key="1">
    <citation type="submission" date="2019-08" db="EMBL/GenBank/DDBJ databases">
        <authorList>
            <person name="Karlyshev A.V."/>
        </authorList>
    </citation>
    <scope>NUCLEOTIDE SEQUENCE [LARGE SCALE GENOMIC DNA]</scope>
    <source>
        <strain evidence="2 3">Alg18-2.2</strain>
    </source>
</reference>
<feature type="domain" description="ORC1/DEAH AAA+ ATPase" evidence="1">
    <location>
        <begin position="555"/>
        <end position="686"/>
    </location>
</feature>
<accession>A0A5C8KWV3</accession>
<dbReference type="PANTHER" id="PTHR34301:SF8">
    <property type="entry name" value="ATPASE DOMAIN-CONTAINING PROTEIN"/>
    <property type="match status" value="1"/>
</dbReference>
<name>A0A5C8KWV3_9GAMM</name>
<dbReference type="PANTHER" id="PTHR34301">
    <property type="entry name" value="DNA-BINDING PROTEIN-RELATED"/>
    <property type="match status" value="1"/>
</dbReference>
<keyword evidence="2" id="KW-0547">Nucleotide-binding</keyword>
<proteinExistence type="predicted"/>
<dbReference type="OrthoDB" id="6951663at2"/>
<evidence type="ECO:0000313" key="2">
    <source>
        <dbReference type="EMBL" id="TXK64294.1"/>
    </source>
</evidence>
<dbReference type="Pfam" id="PF13401">
    <property type="entry name" value="AAA_22"/>
    <property type="match status" value="1"/>
</dbReference>
<sequence length="881" mass="97244">MIGSVHARKERYKTFLASSIELRGDMNTLSSTSENLSRFREAVAADLFSPSDIVEFSSLSKSVERLRPAVDRLQAVADGGLSPQSLGSAFVADADTYRLVCRFFAISADIALEDHRRLSAKPPKNLDEATYAAAIMVEFGVANLLAPHVDVEKLVMLTLIGDDAKNRRFRVDAKIRQRIELAVERAVEAAKSSGYAYEIVSPSSLGGVVRPVPDYVISLGGTPRVIIASTFQSHSGGRQTRELTTQYPMLANEARRHGLELILVADGKGIRDASKRSLSLLFEAVPLTLTIAQAESELMQSALREIAERERLISIDEVVIDKLISAGLDRELEIAADDLPVSPQVGRFALARYASANSNFALIVDPGGTRLRWQHHEVLRAFQTLQRKFEHENAVDIVANYLGGREIVVVEGSEYGAKLFDLSEGVHQIVCIAAKLGTVNVEVLQQVSRQAMHSGESCRIAVLIVSHALSEQNARVISDSQVALPVTVITLDLDTCIAFARSNRDPSELLQEALLNQSDLTKLSPFVLRGVTPERVFFGREEEEATLLATLATNSVALLGGRRIGKTSLMQHSFARLRSANLHPFFGDCQVVRTWTDFGQLVIREWGVELEKDFVPSDLFSIVNQLRARGSERVVILLDEIDQLLDWDSRHEEDEVPEAFFRTCRSISQQGLAQFVFSGERTIAKRIWDPSSPHWNFCRPMMLRQLTQAAAGALISEPLVGLGISIDNIPEVAKAVWTTTDGHPELIQVIGDGVISLVNERSRDDVFVSANDIEVVTSNYEFAEQYLETYWGQANPLERAVSIMLLSVPQPTTEFLRKLSNFGVFSSEPDIVSALRMLELYGIADQDSVGYAARLSWFHTALQYYGGSDAVLSRFAKGAKG</sequence>
<evidence type="ECO:0000313" key="3">
    <source>
        <dbReference type="Proteomes" id="UP000321248"/>
    </source>
</evidence>
<keyword evidence="2" id="KW-0067">ATP-binding</keyword>
<protein>
    <submittedName>
        <fullName evidence="2">ATP-binding protein</fullName>
    </submittedName>
</protein>
<dbReference type="EMBL" id="VRTS01000003">
    <property type="protein sequence ID" value="TXK64294.1"/>
    <property type="molecule type" value="Genomic_DNA"/>
</dbReference>
<dbReference type="Gene3D" id="3.40.50.300">
    <property type="entry name" value="P-loop containing nucleotide triphosphate hydrolases"/>
    <property type="match status" value="1"/>
</dbReference>
<dbReference type="InterPro" id="IPR027417">
    <property type="entry name" value="P-loop_NTPase"/>
</dbReference>
<comment type="caution">
    <text evidence="2">The sequence shown here is derived from an EMBL/GenBank/DDBJ whole genome shotgun (WGS) entry which is preliminary data.</text>
</comment>
<keyword evidence="3" id="KW-1185">Reference proteome</keyword>